<name>A0A9D4NX67_DERFA</name>
<evidence type="ECO:0000313" key="1">
    <source>
        <dbReference type="EMBL" id="KAH7640706.1"/>
    </source>
</evidence>
<sequence length="87" mass="10067">MQHQIDQIKHVSENRFLTSILSARFLQAEQIINEAFVVDSSLQYHFNNCSLILQFPLTAECKYGEDSIQKYDIIQADPFHIVAPDQI</sequence>
<proteinExistence type="predicted"/>
<protein>
    <submittedName>
        <fullName evidence="1">Uncharacterized protein</fullName>
    </submittedName>
</protein>
<reference evidence="1" key="1">
    <citation type="submission" date="2020-06" db="EMBL/GenBank/DDBJ databases">
        <authorList>
            <person name="Ji K."/>
            <person name="Li J."/>
        </authorList>
    </citation>
    <scope>NUCLEOTIDE SEQUENCE</scope>
    <source>
        <strain evidence="1">JKM2019</strain>
        <tissue evidence="1">Whole body</tissue>
    </source>
</reference>
<dbReference type="EMBL" id="SDOV01000005">
    <property type="protein sequence ID" value="KAH7640706.1"/>
    <property type="molecule type" value="Genomic_DNA"/>
</dbReference>
<organism evidence="1">
    <name type="scientific">Dermatophagoides farinae</name>
    <name type="common">American house dust mite</name>
    <dbReference type="NCBI Taxonomy" id="6954"/>
    <lineage>
        <taxon>Eukaryota</taxon>
        <taxon>Metazoa</taxon>
        <taxon>Ecdysozoa</taxon>
        <taxon>Arthropoda</taxon>
        <taxon>Chelicerata</taxon>
        <taxon>Arachnida</taxon>
        <taxon>Acari</taxon>
        <taxon>Acariformes</taxon>
        <taxon>Sarcoptiformes</taxon>
        <taxon>Astigmata</taxon>
        <taxon>Psoroptidia</taxon>
        <taxon>Analgoidea</taxon>
        <taxon>Pyroglyphidae</taxon>
        <taxon>Dermatophagoidinae</taxon>
        <taxon>Dermatophagoides</taxon>
    </lineage>
</organism>
<dbReference type="AlphaFoldDB" id="A0A9D4NX67"/>
<gene>
    <name evidence="1" type="ORF">HUG17_8175</name>
</gene>
<accession>A0A9D4NX67</accession>
<dbReference type="Proteomes" id="UP000828236">
    <property type="component" value="Unassembled WGS sequence"/>
</dbReference>
<comment type="caution">
    <text evidence="1">The sequence shown here is derived from an EMBL/GenBank/DDBJ whole genome shotgun (WGS) entry which is preliminary data.</text>
</comment>
<reference evidence="1" key="2">
    <citation type="journal article" date="2021" name="World Allergy Organ. J.">
        <title>Chromosome-level assembly of Dermatophagoides farinae genome and transcriptome reveals two novel allergens Der f 37 and Der f 39.</title>
        <authorList>
            <person name="Chen J."/>
            <person name="Cai Z."/>
            <person name="Fan D."/>
            <person name="Hu J."/>
            <person name="Hou Y."/>
            <person name="He Y."/>
            <person name="Zhang Z."/>
            <person name="Zhao Z."/>
            <person name="Gao P."/>
            <person name="Hu W."/>
            <person name="Sun J."/>
            <person name="Li J."/>
            <person name="Ji K."/>
        </authorList>
    </citation>
    <scope>NUCLEOTIDE SEQUENCE</scope>
    <source>
        <strain evidence="1">JKM2019</strain>
    </source>
</reference>